<dbReference type="OrthoDB" id="6197717at2"/>
<dbReference type="STRING" id="1381081.BIY22_05920"/>
<dbReference type="SUPFAM" id="SSF54523">
    <property type="entry name" value="Pili subunits"/>
    <property type="match status" value="1"/>
</dbReference>
<dbReference type="PROSITE" id="PS00409">
    <property type="entry name" value="PROKAR_NTER_METHYL"/>
    <property type="match status" value="1"/>
</dbReference>
<reference evidence="3 4" key="1">
    <citation type="submission" date="2016-09" db="EMBL/GenBank/DDBJ databases">
        <title>Genomic Taxonomy of the Vibrionaceae.</title>
        <authorList>
            <person name="Gonzalez-Castillo A."/>
            <person name="Gomez-Gil B."/>
            <person name="Enciso-Ibarra K."/>
        </authorList>
    </citation>
    <scope>NUCLEOTIDE SEQUENCE [LARGE SCALE GENOMIC DNA]</scope>
    <source>
        <strain evidence="3 4">CAIM 703</strain>
    </source>
</reference>
<dbReference type="PANTHER" id="PTHR30093:SF7">
    <property type="entry name" value="MSHA MAJOR PILIN SUBUNIT MSHA"/>
    <property type="match status" value="1"/>
</dbReference>
<evidence type="ECO:0000313" key="3">
    <source>
        <dbReference type="EMBL" id="OLQ90527.1"/>
    </source>
</evidence>
<proteinExistence type="predicted"/>
<dbReference type="InterPro" id="IPR012902">
    <property type="entry name" value="N_methyl_site"/>
</dbReference>
<dbReference type="EMBL" id="MJMJ01000012">
    <property type="protein sequence ID" value="OLQ90527.1"/>
    <property type="molecule type" value="Genomic_DNA"/>
</dbReference>
<comment type="caution">
    <text evidence="3">The sequence shown here is derived from an EMBL/GenBank/DDBJ whole genome shotgun (WGS) entry which is preliminary data.</text>
</comment>
<dbReference type="InterPro" id="IPR000983">
    <property type="entry name" value="Bac_GSPG_pilin"/>
</dbReference>
<keyword evidence="1" id="KW-0488">Methylation</keyword>
<dbReference type="Proteomes" id="UP000186313">
    <property type="component" value="Unassembled WGS sequence"/>
</dbReference>
<dbReference type="Gene3D" id="3.30.700.10">
    <property type="entry name" value="Glycoprotein, Type 4 Pilin"/>
    <property type="match status" value="1"/>
</dbReference>
<dbReference type="InterPro" id="IPR045584">
    <property type="entry name" value="Pilin-like"/>
</dbReference>
<dbReference type="AlphaFoldDB" id="A0A1Q9HJP3"/>
<keyword evidence="2" id="KW-0472">Membrane</keyword>
<dbReference type="PRINTS" id="PR00813">
    <property type="entry name" value="BCTERIALGSPG"/>
</dbReference>
<dbReference type="GO" id="GO:0015627">
    <property type="term" value="C:type II protein secretion system complex"/>
    <property type="evidence" value="ECO:0007669"/>
    <property type="project" value="InterPro"/>
</dbReference>
<keyword evidence="2" id="KW-0812">Transmembrane</keyword>
<organism evidence="3 4">
    <name type="scientific">Vibrio panuliri</name>
    <dbReference type="NCBI Taxonomy" id="1381081"/>
    <lineage>
        <taxon>Bacteria</taxon>
        <taxon>Pseudomonadati</taxon>
        <taxon>Pseudomonadota</taxon>
        <taxon>Gammaproteobacteria</taxon>
        <taxon>Vibrionales</taxon>
        <taxon>Vibrionaceae</taxon>
        <taxon>Vibrio</taxon>
    </lineage>
</organism>
<feature type="transmembrane region" description="Helical" evidence="2">
    <location>
        <begin position="12"/>
        <end position="33"/>
    </location>
</feature>
<gene>
    <name evidence="3" type="ORF">BIY22_05920</name>
</gene>
<protein>
    <submittedName>
        <fullName evidence="3">Methylation site containing protein</fullName>
    </submittedName>
</protein>
<name>A0A1Q9HJP3_9VIBR</name>
<dbReference type="GO" id="GO:0015628">
    <property type="term" value="P:protein secretion by the type II secretion system"/>
    <property type="evidence" value="ECO:0007669"/>
    <property type="project" value="InterPro"/>
</dbReference>
<dbReference type="Pfam" id="PF07963">
    <property type="entry name" value="N_methyl"/>
    <property type="match status" value="1"/>
</dbReference>
<sequence>MKNNKNSGFTLIELVVIIVILAVLAVVALPRYLNYQRDAHLARADAAFASLDNAIQLYHSKWLTQGETKDVVDYGTGDIYPSSTGYPLTKDRSTNQGSDQIHGSDCLDVWQSLLSTDLTITPHKDSDPVYGNKNDIVSWYTGNQCYYYYTKGFEAKEELPALYYNPVTGETTRSVAKPSK</sequence>
<dbReference type="PANTHER" id="PTHR30093">
    <property type="entry name" value="GENERAL SECRETION PATHWAY PROTEIN G"/>
    <property type="match status" value="1"/>
</dbReference>
<dbReference type="RefSeq" id="WP_075708228.1">
    <property type="nucleotide sequence ID" value="NZ_MJMJ01000012.1"/>
</dbReference>
<dbReference type="NCBIfam" id="TIGR02532">
    <property type="entry name" value="IV_pilin_GFxxxE"/>
    <property type="match status" value="1"/>
</dbReference>
<keyword evidence="2" id="KW-1133">Transmembrane helix</keyword>
<evidence type="ECO:0000256" key="2">
    <source>
        <dbReference type="SAM" id="Phobius"/>
    </source>
</evidence>
<accession>A0A1Q9HJP3</accession>
<evidence type="ECO:0000256" key="1">
    <source>
        <dbReference type="ARBA" id="ARBA00022481"/>
    </source>
</evidence>
<evidence type="ECO:0000313" key="4">
    <source>
        <dbReference type="Proteomes" id="UP000186313"/>
    </source>
</evidence>